<sequence>MDIATLSRLIENLIRLGTVAQVQHVPPRVRIQTGELLTGWLPWLAARAGADVDWDPPTIGEQVLVLSPSGQTGNAVVLTGLYSLAIPANADRPGLYRRTFADGAVIEYDRQAHHLRATLPAGGSTELVSDGGIHIVGPITHEGDYTHQGDYTQTGNQQVTGVVQVSEDVQAGPKRTSLVGHVHTGTQPGNGLSGVPA</sequence>
<keyword evidence="3" id="KW-1185">Reference proteome</keyword>
<proteinExistence type="predicted"/>
<dbReference type="RefSeq" id="WP_143488016.1">
    <property type="nucleotide sequence ID" value="NZ_VJOY01000005.1"/>
</dbReference>
<dbReference type="InterPro" id="IPR037026">
    <property type="entry name" value="Vgr_OB-fold_dom_sf"/>
</dbReference>
<dbReference type="InterPro" id="IPR006531">
    <property type="entry name" value="Gp5/Vgr_OB"/>
</dbReference>
<feature type="domain" description="Gp5/Type VI secretion system Vgr protein OB-fold" evidence="1">
    <location>
        <begin position="15"/>
        <end position="82"/>
    </location>
</feature>
<accession>A0A553H0K5</accession>
<evidence type="ECO:0000313" key="3">
    <source>
        <dbReference type="Proteomes" id="UP000315235"/>
    </source>
</evidence>
<dbReference type="NCBIfam" id="TIGR01644">
    <property type="entry name" value="phage_P2_V"/>
    <property type="match status" value="1"/>
</dbReference>
<evidence type="ECO:0000313" key="2">
    <source>
        <dbReference type="EMBL" id="TRX75273.1"/>
    </source>
</evidence>
<dbReference type="Gene3D" id="2.40.50.230">
    <property type="entry name" value="Gp5 N-terminal domain"/>
    <property type="match status" value="1"/>
</dbReference>
<organism evidence="2 3">
    <name type="scientific">Pseudomonas mangiferae</name>
    <dbReference type="NCBI Taxonomy" id="2593654"/>
    <lineage>
        <taxon>Bacteria</taxon>
        <taxon>Pseudomonadati</taxon>
        <taxon>Pseudomonadota</taxon>
        <taxon>Gammaproteobacteria</taxon>
        <taxon>Pseudomonadales</taxon>
        <taxon>Pseudomonadaceae</taxon>
        <taxon>Pseudomonas</taxon>
    </lineage>
</organism>
<dbReference type="Pfam" id="PF04717">
    <property type="entry name" value="Phage_base_V"/>
    <property type="match status" value="1"/>
</dbReference>
<dbReference type="Gene3D" id="6.20.150.10">
    <property type="match status" value="1"/>
</dbReference>
<gene>
    <name evidence="2" type="ORF">FM069_09275</name>
</gene>
<dbReference type="Proteomes" id="UP000315235">
    <property type="component" value="Unassembled WGS sequence"/>
</dbReference>
<dbReference type="EMBL" id="VJOY01000005">
    <property type="protein sequence ID" value="TRX75273.1"/>
    <property type="molecule type" value="Genomic_DNA"/>
</dbReference>
<dbReference type="InterPro" id="IPR013046">
    <property type="entry name" value="GpV/Gp45"/>
</dbReference>
<reference evidence="2 3" key="1">
    <citation type="submission" date="2019-07" db="EMBL/GenBank/DDBJ databases">
        <title>Pseudomonas mangiferae sp. nov., isolated from bark of mango tree in Thailand.</title>
        <authorList>
            <person name="Srisuk N."/>
            <person name="Anurat P."/>
        </authorList>
    </citation>
    <scope>NUCLEOTIDE SEQUENCE [LARGE SCALE GENOMIC DNA]</scope>
    <source>
        <strain evidence="2 3">DMKU_BBB3-04</strain>
    </source>
</reference>
<comment type="caution">
    <text evidence="2">The sequence shown here is derived from an EMBL/GenBank/DDBJ whole genome shotgun (WGS) entry which is preliminary data.</text>
</comment>
<protein>
    <submittedName>
        <fullName evidence="2">Phage baseplate assembly protein V</fullName>
    </submittedName>
</protein>
<dbReference type="OrthoDB" id="4931325at2"/>
<evidence type="ECO:0000259" key="1">
    <source>
        <dbReference type="Pfam" id="PF04717"/>
    </source>
</evidence>
<name>A0A553H0K5_9PSED</name>
<dbReference type="AlphaFoldDB" id="A0A553H0K5"/>